<reference evidence="1" key="1">
    <citation type="submission" date="2021-09" db="EMBL/GenBank/DDBJ databases">
        <title>The genome of Mauremys mutica provides insights into the evolution of semi-aquatic lifestyle.</title>
        <authorList>
            <person name="Gong S."/>
            <person name="Gao Y."/>
        </authorList>
    </citation>
    <scope>NUCLEOTIDE SEQUENCE</scope>
    <source>
        <strain evidence="1">MM-2020</strain>
        <tissue evidence="1">Muscle</tissue>
    </source>
</reference>
<sequence>MLGLCKDQFQIHQETSVVKAMHKSLGFIINHRSRPHFAGNIIHFFKGICSQEWIKMFIRKYLKGDMIGGKGYLVNWGFSASLVSDVFSSSKNPSSLHVLPCGRHWQEN</sequence>
<keyword evidence="2" id="KW-1185">Reference proteome</keyword>
<dbReference type="Proteomes" id="UP000827986">
    <property type="component" value="Unassembled WGS sequence"/>
</dbReference>
<name>A0A9D4ARE5_9SAUR</name>
<proteinExistence type="predicted"/>
<evidence type="ECO:0000313" key="2">
    <source>
        <dbReference type="Proteomes" id="UP000827986"/>
    </source>
</evidence>
<protein>
    <submittedName>
        <fullName evidence="1">Uncharacterized protein</fullName>
    </submittedName>
</protein>
<dbReference type="EMBL" id="JAHDVG010000482">
    <property type="protein sequence ID" value="KAH1173337.1"/>
    <property type="molecule type" value="Genomic_DNA"/>
</dbReference>
<evidence type="ECO:0000313" key="1">
    <source>
        <dbReference type="EMBL" id="KAH1173337.1"/>
    </source>
</evidence>
<comment type="caution">
    <text evidence="1">The sequence shown here is derived from an EMBL/GenBank/DDBJ whole genome shotgun (WGS) entry which is preliminary data.</text>
</comment>
<accession>A0A9D4ARE5</accession>
<dbReference type="AlphaFoldDB" id="A0A9D4ARE5"/>
<organism evidence="1 2">
    <name type="scientific">Mauremys mutica</name>
    <name type="common">yellowpond turtle</name>
    <dbReference type="NCBI Taxonomy" id="74926"/>
    <lineage>
        <taxon>Eukaryota</taxon>
        <taxon>Metazoa</taxon>
        <taxon>Chordata</taxon>
        <taxon>Craniata</taxon>
        <taxon>Vertebrata</taxon>
        <taxon>Euteleostomi</taxon>
        <taxon>Archelosauria</taxon>
        <taxon>Testudinata</taxon>
        <taxon>Testudines</taxon>
        <taxon>Cryptodira</taxon>
        <taxon>Durocryptodira</taxon>
        <taxon>Testudinoidea</taxon>
        <taxon>Geoemydidae</taxon>
        <taxon>Geoemydinae</taxon>
        <taxon>Mauremys</taxon>
    </lineage>
</organism>
<gene>
    <name evidence="1" type="ORF">KIL84_017176</name>
</gene>